<dbReference type="InterPro" id="IPR011935">
    <property type="entry name" value="CHP02231"/>
</dbReference>
<evidence type="ECO:0000313" key="6">
    <source>
        <dbReference type="EMBL" id="TFZ00068.1"/>
    </source>
</evidence>
<keyword evidence="7" id="KW-1185">Reference proteome</keyword>
<evidence type="ECO:0000259" key="5">
    <source>
        <dbReference type="Pfam" id="PF13600"/>
    </source>
</evidence>
<dbReference type="NCBIfam" id="TIGR02231">
    <property type="entry name" value="mucoidy inhibitor MuiA family protein"/>
    <property type="match status" value="1"/>
</dbReference>
<evidence type="ECO:0000256" key="2">
    <source>
        <dbReference type="SAM" id="MobiDB-lite"/>
    </source>
</evidence>
<evidence type="ECO:0000259" key="4">
    <source>
        <dbReference type="Pfam" id="PF13598"/>
    </source>
</evidence>
<evidence type="ECO:0000256" key="3">
    <source>
        <dbReference type="SAM" id="SignalP"/>
    </source>
</evidence>
<dbReference type="RefSeq" id="WP_135250255.1">
    <property type="nucleotide sequence ID" value="NZ_SMLK01000004.1"/>
</dbReference>
<comment type="caution">
    <text evidence="6">The sequence shown here is derived from an EMBL/GenBank/DDBJ whole genome shotgun (WGS) entry which is preliminary data.</text>
</comment>
<gene>
    <name evidence="6" type="ORF">EZ216_13230</name>
</gene>
<reference evidence="6 7" key="1">
    <citation type="submission" date="2019-03" db="EMBL/GenBank/DDBJ databases">
        <title>Ramlibacter sp. 18x22-1, whole genome shotgun sequence.</title>
        <authorList>
            <person name="Zhang X."/>
            <person name="Feng G."/>
            <person name="Zhu H."/>
        </authorList>
    </citation>
    <scope>NUCLEOTIDE SEQUENCE [LARGE SCALE GENOMIC DNA]</scope>
    <source>
        <strain evidence="6 7">18x22-1</strain>
    </source>
</reference>
<evidence type="ECO:0000256" key="1">
    <source>
        <dbReference type="SAM" id="Coils"/>
    </source>
</evidence>
<dbReference type="InterPro" id="IPR037291">
    <property type="entry name" value="DUF4139"/>
</dbReference>
<feature type="signal peptide" evidence="3">
    <location>
        <begin position="1"/>
        <end position="22"/>
    </location>
</feature>
<dbReference type="Proteomes" id="UP000297839">
    <property type="component" value="Unassembled WGS sequence"/>
</dbReference>
<keyword evidence="1" id="KW-0175">Coiled coil</keyword>
<feature type="region of interest" description="Disordered" evidence="2">
    <location>
        <begin position="263"/>
        <end position="318"/>
    </location>
</feature>
<dbReference type="Pfam" id="PF13598">
    <property type="entry name" value="DUF4139"/>
    <property type="match status" value="1"/>
</dbReference>
<sequence>MHRIFLYLPLLSAMLVPAFATAQSAPVTAVTLYPGSATVVRSARVEAGATRLVVAELTTQFPVQTLRVEGDPGIRIGQIVTQDASRTESANATQAALEASIQALRDQSAALDAQAGAADIVKGYLERATSDNGKEHARMPMDGKSLASTVTALSQAAADALTRKHQVALQKREIGKKIQALQRDLARVQSQSRDLRTVTIQLTAERAGDVRISYQLNSAGWRPAYRAELDSAHSTVSIDRLAQVSQKTGEDWRGVRLALSTAQPRQSLSAATPQPWLVGYDPPRPSGELAPPNALAKSAAMQSAPMKDRGREAEYEPPTFQADGTFATEFVVSTPVTLPADGREVLLPLARETLAARQRVQVSPRLSTTAMVMAVVDKPAGVWPGGSLQLYRDGSYVGALPWLPDAGAKWALSFGRDELLQVRLSPVKGDSGSTGLFDKRNVRRISDRITLRSSHATPVEVLVLEAAPVSTSDEVKVQTVFSPQPTQDTWEQRRGVVAWVRMLAPQETAAIDVAYELEYPKEGSVTGLP</sequence>
<accession>A0A4Z0BP74</accession>
<dbReference type="AlphaFoldDB" id="A0A4Z0BP74"/>
<name>A0A4Z0BP74_9BURK</name>
<dbReference type="PANTHER" id="PTHR31005">
    <property type="entry name" value="DUF4139 DOMAIN-CONTAINING PROTEIN"/>
    <property type="match status" value="1"/>
</dbReference>
<dbReference type="EMBL" id="SMLK01000004">
    <property type="protein sequence ID" value="TFZ00068.1"/>
    <property type="molecule type" value="Genomic_DNA"/>
</dbReference>
<proteinExistence type="predicted"/>
<evidence type="ECO:0000313" key="7">
    <source>
        <dbReference type="Proteomes" id="UP000297839"/>
    </source>
</evidence>
<keyword evidence="3" id="KW-0732">Signal</keyword>
<dbReference type="OrthoDB" id="9777444at2"/>
<organism evidence="6 7">
    <name type="scientific">Ramlibacter humi</name>
    <dbReference type="NCBI Taxonomy" id="2530451"/>
    <lineage>
        <taxon>Bacteria</taxon>
        <taxon>Pseudomonadati</taxon>
        <taxon>Pseudomonadota</taxon>
        <taxon>Betaproteobacteria</taxon>
        <taxon>Burkholderiales</taxon>
        <taxon>Comamonadaceae</taxon>
        <taxon>Ramlibacter</taxon>
    </lineage>
</organism>
<protein>
    <submittedName>
        <fullName evidence="6">Mucoidy inhibitor MuiA family protein</fullName>
    </submittedName>
</protein>
<dbReference type="Pfam" id="PF13600">
    <property type="entry name" value="DUF4140"/>
    <property type="match status" value="1"/>
</dbReference>
<dbReference type="PANTHER" id="PTHR31005:SF8">
    <property type="entry name" value="DUF4139 DOMAIN-CONTAINING PROTEIN"/>
    <property type="match status" value="1"/>
</dbReference>
<feature type="domain" description="DUF4139" evidence="4">
    <location>
        <begin position="210"/>
        <end position="521"/>
    </location>
</feature>
<feature type="compositionally biased region" description="Polar residues" evidence="2">
    <location>
        <begin position="263"/>
        <end position="272"/>
    </location>
</feature>
<feature type="domain" description="DUF4140" evidence="5">
    <location>
        <begin position="30"/>
        <end position="119"/>
    </location>
</feature>
<feature type="coiled-coil region" evidence="1">
    <location>
        <begin position="171"/>
        <end position="198"/>
    </location>
</feature>
<dbReference type="InterPro" id="IPR025554">
    <property type="entry name" value="DUF4140"/>
</dbReference>
<feature type="chain" id="PRO_5021314115" evidence="3">
    <location>
        <begin position="23"/>
        <end position="529"/>
    </location>
</feature>